<feature type="binding site" evidence="2">
    <location>
        <position position="45"/>
    </location>
    <ligand>
        <name>Mg(2+)</name>
        <dbReference type="ChEBI" id="CHEBI:18420"/>
        <label>1</label>
    </ligand>
</feature>
<feature type="binding site" evidence="2">
    <location>
        <position position="45"/>
    </location>
    <ligand>
        <name>Mg(2+)</name>
        <dbReference type="ChEBI" id="CHEBI:18420"/>
        <label>2</label>
    </ligand>
</feature>
<dbReference type="CDD" id="cd02194">
    <property type="entry name" value="ThiL"/>
    <property type="match status" value="1"/>
</dbReference>
<dbReference type="PIRSF" id="PIRSF005303">
    <property type="entry name" value="Thiam_monoph_kin"/>
    <property type="match status" value="1"/>
</dbReference>
<dbReference type="InterPro" id="IPR016188">
    <property type="entry name" value="PurM-like_N"/>
</dbReference>
<dbReference type="SUPFAM" id="SSF55326">
    <property type="entry name" value="PurM N-terminal domain-like"/>
    <property type="match status" value="1"/>
</dbReference>
<comment type="catalytic activity">
    <reaction evidence="2">
        <text>thiamine phosphate + ATP = thiamine diphosphate + ADP</text>
        <dbReference type="Rhea" id="RHEA:15913"/>
        <dbReference type="ChEBI" id="CHEBI:30616"/>
        <dbReference type="ChEBI" id="CHEBI:37575"/>
        <dbReference type="ChEBI" id="CHEBI:58937"/>
        <dbReference type="ChEBI" id="CHEBI:456216"/>
        <dbReference type="EC" id="2.7.4.16"/>
    </reaction>
</comment>
<dbReference type="Gene3D" id="3.90.650.10">
    <property type="entry name" value="PurM-like C-terminal domain"/>
    <property type="match status" value="1"/>
</dbReference>
<evidence type="ECO:0000313" key="4">
    <source>
        <dbReference type="Proteomes" id="UP000253250"/>
    </source>
</evidence>
<keyword evidence="4" id="KW-1185">Reference proteome</keyword>
<dbReference type="GO" id="GO:0005524">
    <property type="term" value="F:ATP binding"/>
    <property type="evidence" value="ECO:0007669"/>
    <property type="project" value="UniProtKB-UniRule"/>
</dbReference>
<keyword evidence="2" id="KW-0547">Nucleotide-binding</keyword>
<dbReference type="Proteomes" id="UP000253250">
    <property type="component" value="Unassembled WGS sequence"/>
</dbReference>
<dbReference type="SUPFAM" id="SSF56042">
    <property type="entry name" value="PurM C-terminal domain-like"/>
    <property type="match status" value="1"/>
</dbReference>
<feature type="binding site" evidence="2">
    <location>
        <position position="120"/>
    </location>
    <ligand>
        <name>Mg(2+)</name>
        <dbReference type="ChEBI" id="CHEBI:18420"/>
        <label>1</label>
    </ligand>
</feature>
<feature type="binding site" evidence="2">
    <location>
        <position position="44"/>
    </location>
    <ligand>
        <name>Mg(2+)</name>
        <dbReference type="ChEBI" id="CHEBI:18420"/>
        <label>1</label>
    </ligand>
</feature>
<dbReference type="UniPathway" id="UPA00060">
    <property type="reaction ID" value="UER00142"/>
</dbReference>
<dbReference type="STRING" id="163359.A9R16_11700"/>
<organism evidence="3 4">
    <name type="scientific">Acidiferrobacter thiooxydans</name>
    <dbReference type="NCBI Taxonomy" id="163359"/>
    <lineage>
        <taxon>Bacteria</taxon>
        <taxon>Pseudomonadati</taxon>
        <taxon>Pseudomonadota</taxon>
        <taxon>Gammaproteobacteria</taxon>
        <taxon>Acidiferrobacterales</taxon>
        <taxon>Acidiferrobacteraceae</taxon>
        <taxon>Acidiferrobacter</taxon>
    </lineage>
</organism>
<comment type="caution">
    <text evidence="2">Lacks conserved residue(s) required for the propagation of feature annotation.</text>
</comment>
<feature type="binding site" evidence="2">
    <location>
        <position position="73"/>
    </location>
    <ligand>
        <name>Mg(2+)</name>
        <dbReference type="ChEBI" id="CHEBI:18420"/>
        <label>2</label>
    </ligand>
</feature>
<evidence type="ECO:0000313" key="3">
    <source>
        <dbReference type="EMBL" id="RCN59053.1"/>
    </source>
</evidence>
<comment type="function">
    <text evidence="2">Catalyzes the ATP-dependent phosphorylation of thiamine-monophosphate (TMP) to form thiamine-pyrophosphate (TPP), the active form of vitamin B1.</text>
</comment>
<feature type="binding site" evidence="2">
    <location>
        <position position="212"/>
    </location>
    <ligand>
        <name>Mg(2+)</name>
        <dbReference type="ChEBI" id="CHEBI:18420"/>
        <label>5</label>
    </ligand>
</feature>
<dbReference type="Gene3D" id="3.30.1330.10">
    <property type="entry name" value="PurM-like, N-terminal domain"/>
    <property type="match status" value="1"/>
</dbReference>
<feature type="binding site" evidence="2">
    <location>
        <position position="211"/>
    </location>
    <ligand>
        <name>ATP</name>
        <dbReference type="ChEBI" id="CHEBI:30616"/>
    </ligand>
</feature>
<dbReference type="NCBIfam" id="TIGR01379">
    <property type="entry name" value="thiL"/>
    <property type="match status" value="1"/>
</dbReference>
<feature type="binding site" evidence="2">
    <location>
        <position position="144"/>
    </location>
    <ligand>
        <name>ATP</name>
        <dbReference type="ChEBI" id="CHEBI:30616"/>
    </ligand>
</feature>
<dbReference type="HAMAP" id="MF_02128">
    <property type="entry name" value="TMP_kinase"/>
    <property type="match status" value="1"/>
</dbReference>
<keyword evidence="2" id="KW-0808">Transferase</keyword>
<dbReference type="PANTHER" id="PTHR30270">
    <property type="entry name" value="THIAMINE-MONOPHOSPHATE KINASE"/>
    <property type="match status" value="1"/>
</dbReference>
<evidence type="ECO:0000256" key="1">
    <source>
        <dbReference type="ARBA" id="ARBA00022977"/>
    </source>
</evidence>
<feature type="binding site" evidence="2">
    <location>
        <position position="27"/>
    </location>
    <ligand>
        <name>Mg(2+)</name>
        <dbReference type="ChEBI" id="CHEBI:18420"/>
        <label>4</label>
    </ligand>
</feature>
<comment type="similarity">
    <text evidence="2">Belongs to the thiamine-monophosphate kinase family.</text>
</comment>
<dbReference type="GO" id="GO:0000287">
    <property type="term" value="F:magnesium ion binding"/>
    <property type="evidence" value="ECO:0007669"/>
    <property type="project" value="UniProtKB-UniRule"/>
</dbReference>
<dbReference type="GO" id="GO:0009030">
    <property type="term" value="F:thiamine-phosphate kinase activity"/>
    <property type="evidence" value="ECO:0007669"/>
    <property type="project" value="UniProtKB-UniRule"/>
</dbReference>
<keyword evidence="2" id="KW-0479">Metal-binding</keyword>
<dbReference type="OrthoDB" id="9802811at2"/>
<name>A0A1C2G1N6_9GAMM</name>
<dbReference type="PANTHER" id="PTHR30270:SF0">
    <property type="entry name" value="THIAMINE-MONOPHOSPHATE KINASE"/>
    <property type="match status" value="1"/>
</dbReference>
<gene>
    <name evidence="2 3" type="primary">thiL</name>
    <name evidence="3" type="ORF">C4900_04755</name>
</gene>
<reference evidence="3 4" key="1">
    <citation type="submission" date="2018-02" db="EMBL/GenBank/DDBJ databases">
        <title>Insights into the biology of acidophilic members of the Acidiferrobacteraceae family derived from comparative genomic analyses.</title>
        <authorList>
            <person name="Issotta F."/>
            <person name="Thyssen C."/>
            <person name="Mena C."/>
            <person name="Moya A."/>
            <person name="Bellenberg S."/>
            <person name="Sproer C."/>
            <person name="Covarrubias P.C."/>
            <person name="Sand W."/>
            <person name="Quatrini R."/>
            <person name="Vera M."/>
        </authorList>
    </citation>
    <scope>NUCLEOTIDE SEQUENCE [LARGE SCALE GENOMIC DNA]</scope>
    <source>
        <strain evidence="4">m-1</strain>
    </source>
</reference>
<dbReference type="InterPro" id="IPR036921">
    <property type="entry name" value="PurM-like_N_sf"/>
</dbReference>
<sequence>MDEFDLIEEFFTRPARHAEVVLGVGDDAALLTLAGAANTLAVTTDTLIEGVHFLPSAPGFDVGYKALAVNVSDLAAMGACPLAFLLSLTLPAVDRRWLAGFRDGLFALADAVGLDLIGGDTVRGPLAVTITALGTVAPGTALRRDGARPGDRVYVSGLLGEAALGFFLRAGRLSLPPEFQESVLARLDRPWPRIHEGQALIGIASAAIDISDGLVADLGHILKASGVGARLDLRRLPLSDAYDAAFPTLGYDPALVFGDDYELCFTVPPERVPALAGVASRLMCGLHYIGDIVAGAGLTLHDGQGAYTPARAGYNHFDDAGSL</sequence>
<dbReference type="EMBL" id="PSYR01000001">
    <property type="protein sequence ID" value="RCN59053.1"/>
    <property type="molecule type" value="Genomic_DNA"/>
</dbReference>
<feature type="binding site" evidence="2">
    <location>
        <position position="52"/>
    </location>
    <ligand>
        <name>substrate</name>
    </ligand>
</feature>
<feature type="binding site" evidence="2">
    <location>
        <position position="314"/>
    </location>
    <ligand>
        <name>substrate</name>
    </ligand>
</feature>
<dbReference type="GO" id="GO:0009229">
    <property type="term" value="P:thiamine diphosphate biosynthetic process"/>
    <property type="evidence" value="ECO:0007669"/>
    <property type="project" value="UniProtKB-UniRule"/>
</dbReference>
<evidence type="ECO:0000256" key="2">
    <source>
        <dbReference type="HAMAP-Rule" id="MF_02128"/>
    </source>
</evidence>
<feature type="binding site" evidence="2">
    <location>
        <begin position="119"/>
        <end position="120"/>
    </location>
    <ligand>
        <name>ATP</name>
        <dbReference type="ChEBI" id="CHEBI:30616"/>
    </ligand>
</feature>
<feature type="binding site" evidence="2">
    <location>
        <position position="209"/>
    </location>
    <ligand>
        <name>Mg(2+)</name>
        <dbReference type="ChEBI" id="CHEBI:18420"/>
        <label>3</label>
    </ligand>
</feature>
<keyword evidence="2" id="KW-0067">ATP-binding</keyword>
<dbReference type="InterPro" id="IPR006283">
    <property type="entry name" value="ThiL-like"/>
</dbReference>
<feature type="binding site" evidence="2">
    <location>
        <position position="73"/>
    </location>
    <ligand>
        <name>Mg(2+)</name>
        <dbReference type="ChEBI" id="CHEBI:18420"/>
        <label>4</label>
    </ligand>
</feature>
<dbReference type="InterPro" id="IPR010918">
    <property type="entry name" value="PurM-like_C_dom"/>
</dbReference>
<proteinExistence type="inferred from homology"/>
<accession>A0A1C2G1N6</accession>
<comment type="caution">
    <text evidence="3">The sequence shown here is derived from an EMBL/GenBank/DDBJ whole genome shotgun (WGS) entry which is preliminary data.</text>
</comment>
<feature type="binding site" evidence="2">
    <location>
        <position position="43"/>
    </location>
    <ligand>
        <name>Mg(2+)</name>
        <dbReference type="ChEBI" id="CHEBI:18420"/>
        <label>4</label>
    </ligand>
</feature>
<keyword evidence="2" id="KW-0460">Magnesium</keyword>
<comment type="miscellaneous">
    <text evidence="2">Reaction mechanism of ThiL seems to utilize a direct, inline transfer of the gamma-phosphate of ATP to TMP rather than a phosphorylated enzyme intermediate.</text>
</comment>
<dbReference type="Pfam" id="PF02769">
    <property type="entry name" value="AIRS_C"/>
    <property type="match status" value="1"/>
</dbReference>
<comment type="pathway">
    <text evidence="2">Cofactor biosynthesis; thiamine diphosphate biosynthesis; thiamine diphosphate from thiamine phosphate: step 1/1.</text>
</comment>
<dbReference type="GO" id="GO:0009228">
    <property type="term" value="P:thiamine biosynthetic process"/>
    <property type="evidence" value="ECO:0007669"/>
    <property type="project" value="UniProtKB-KW"/>
</dbReference>
<feature type="binding site" evidence="2">
    <location>
        <position position="259"/>
    </location>
    <ligand>
        <name>substrate</name>
    </ligand>
</feature>
<feature type="binding site" evidence="2">
    <location>
        <position position="27"/>
    </location>
    <ligand>
        <name>Mg(2+)</name>
        <dbReference type="ChEBI" id="CHEBI:18420"/>
        <label>3</label>
    </ligand>
</feature>
<dbReference type="InterPro" id="IPR036676">
    <property type="entry name" value="PurM-like_C_sf"/>
</dbReference>
<dbReference type="Pfam" id="PF00586">
    <property type="entry name" value="AIRS"/>
    <property type="match status" value="1"/>
</dbReference>
<dbReference type="EC" id="2.7.4.16" evidence="2"/>
<protein>
    <recommendedName>
        <fullName evidence="2">Thiamine-monophosphate kinase</fullName>
        <shortName evidence="2">TMP kinase</shortName>
        <shortName evidence="2">Thiamine-phosphate kinase</shortName>
        <ecNumber evidence="2">2.7.4.16</ecNumber>
    </recommendedName>
</protein>
<feature type="binding site" evidence="2">
    <location>
        <position position="73"/>
    </location>
    <ligand>
        <name>Mg(2+)</name>
        <dbReference type="ChEBI" id="CHEBI:18420"/>
        <label>3</label>
    </ligand>
</feature>
<dbReference type="AlphaFoldDB" id="A0A1C2G1N6"/>
<keyword evidence="2 3" id="KW-0418">Kinase</keyword>
<dbReference type="RefSeq" id="WP_065970288.1">
    <property type="nucleotide sequence ID" value="NZ_CP080624.1"/>
</dbReference>
<keyword evidence="1 2" id="KW-0784">Thiamine biosynthesis</keyword>